<dbReference type="RefSeq" id="WP_092071244.1">
    <property type="nucleotide sequence ID" value="NZ_FNHB01000003.1"/>
</dbReference>
<dbReference type="GO" id="GO:0046872">
    <property type="term" value="F:metal ion binding"/>
    <property type="evidence" value="ECO:0007669"/>
    <property type="project" value="UniProtKB-KW"/>
</dbReference>
<dbReference type="AlphaFoldDB" id="A0A1G9RKC6"/>
<evidence type="ECO:0000256" key="4">
    <source>
        <dbReference type="ARBA" id="ARBA00022729"/>
    </source>
</evidence>
<evidence type="ECO:0000256" key="3">
    <source>
        <dbReference type="ARBA" id="ARBA00022723"/>
    </source>
</evidence>
<dbReference type="GO" id="GO:0015689">
    <property type="term" value="P:molybdate ion transport"/>
    <property type="evidence" value="ECO:0007669"/>
    <property type="project" value="InterPro"/>
</dbReference>
<feature type="binding site" evidence="5">
    <location>
        <position position="201"/>
    </location>
    <ligand>
        <name>molybdate</name>
        <dbReference type="ChEBI" id="CHEBI:36264"/>
    </ligand>
</feature>
<organism evidence="7 8">
    <name type="scientific">Dendrosporobacter quercicolus</name>
    <dbReference type="NCBI Taxonomy" id="146817"/>
    <lineage>
        <taxon>Bacteria</taxon>
        <taxon>Bacillati</taxon>
        <taxon>Bacillota</taxon>
        <taxon>Negativicutes</taxon>
        <taxon>Selenomonadales</taxon>
        <taxon>Sporomusaceae</taxon>
        <taxon>Dendrosporobacter</taxon>
    </lineage>
</organism>
<dbReference type="PANTHER" id="PTHR30632">
    <property type="entry name" value="MOLYBDATE-BINDING PERIPLASMIC PROTEIN"/>
    <property type="match status" value="1"/>
</dbReference>
<evidence type="ECO:0000313" key="7">
    <source>
        <dbReference type="EMBL" id="SDM23716.1"/>
    </source>
</evidence>
<feature type="binding site" evidence="5">
    <location>
        <position position="46"/>
    </location>
    <ligand>
        <name>molybdate</name>
        <dbReference type="ChEBI" id="CHEBI:36264"/>
    </ligand>
</feature>
<feature type="binding site" evidence="5">
    <location>
        <position position="183"/>
    </location>
    <ligand>
        <name>molybdate</name>
        <dbReference type="ChEBI" id="CHEBI:36264"/>
    </ligand>
</feature>
<evidence type="ECO:0000256" key="1">
    <source>
        <dbReference type="ARBA" id="ARBA00009175"/>
    </source>
</evidence>
<dbReference type="InterPro" id="IPR005950">
    <property type="entry name" value="ModA"/>
</dbReference>
<dbReference type="InterPro" id="IPR050682">
    <property type="entry name" value="ModA/WtpA"/>
</dbReference>
<keyword evidence="2 5" id="KW-0500">Molybdenum</keyword>
<dbReference type="PROSITE" id="PS51257">
    <property type="entry name" value="PROKAR_LIPOPROTEIN"/>
    <property type="match status" value="1"/>
</dbReference>
<evidence type="ECO:0000256" key="6">
    <source>
        <dbReference type="SAM" id="SignalP"/>
    </source>
</evidence>
<dbReference type="SUPFAM" id="SSF53850">
    <property type="entry name" value="Periplasmic binding protein-like II"/>
    <property type="match status" value="1"/>
</dbReference>
<dbReference type="Pfam" id="PF13531">
    <property type="entry name" value="SBP_bac_11"/>
    <property type="match status" value="1"/>
</dbReference>
<dbReference type="PIRSF" id="PIRSF004846">
    <property type="entry name" value="ModA"/>
    <property type="match status" value="1"/>
</dbReference>
<dbReference type="FunFam" id="3.40.190.10:FF:000035">
    <property type="entry name" value="Molybdate ABC transporter substrate-binding protein"/>
    <property type="match status" value="1"/>
</dbReference>
<dbReference type="GO" id="GO:1901359">
    <property type="term" value="F:tungstate binding"/>
    <property type="evidence" value="ECO:0007669"/>
    <property type="project" value="UniProtKB-ARBA"/>
</dbReference>
<feature type="chain" id="PRO_5039386420" evidence="6">
    <location>
        <begin position="22"/>
        <end position="266"/>
    </location>
</feature>
<name>A0A1G9RKC6_9FIRM</name>
<keyword evidence="8" id="KW-1185">Reference proteome</keyword>
<feature type="binding site" evidence="5">
    <location>
        <position position="156"/>
    </location>
    <ligand>
        <name>molybdate</name>
        <dbReference type="ChEBI" id="CHEBI:36264"/>
    </ligand>
</feature>
<feature type="signal peptide" evidence="6">
    <location>
        <begin position="1"/>
        <end position="21"/>
    </location>
</feature>
<feature type="binding site" evidence="5">
    <location>
        <position position="74"/>
    </location>
    <ligand>
        <name>molybdate</name>
        <dbReference type="ChEBI" id="CHEBI:36264"/>
    </ligand>
</feature>
<comment type="similarity">
    <text evidence="1">Belongs to the bacterial solute-binding protein ModA family.</text>
</comment>
<dbReference type="STRING" id="146817.SAMN04488502_10322"/>
<reference evidence="7 8" key="1">
    <citation type="submission" date="2016-10" db="EMBL/GenBank/DDBJ databases">
        <authorList>
            <person name="de Groot N.N."/>
        </authorList>
    </citation>
    <scope>NUCLEOTIDE SEQUENCE [LARGE SCALE GENOMIC DNA]</scope>
    <source>
        <strain evidence="7 8">DSM 1736</strain>
    </source>
</reference>
<dbReference type="GO" id="GO:0030973">
    <property type="term" value="F:molybdate ion binding"/>
    <property type="evidence" value="ECO:0007669"/>
    <property type="project" value="TreeGrafter"/>
</dbReference>
<proteinExistence type="inferred from homology"/>
<accession>A0A1G9RKC6</accession>
<gene>
    <name evidence="7" type="ORF">SAMN04488502_10322</name>
</gene>
<evidence type="ECO:0000313" key="8">
    <source>
        <dbReference type="Proteomes" id="UP000214880"/>
    </source>
</evidence>
<dbReference type="Gene3D" id="3.40.190.10">
    <property type="entry name" value="Periplasmic binding protein-like II"/>
    <property type="match status" value="2"/>
</dbReference>
<keyword evidence="3 5" id="KW-0479">Metal-binding</keyword>
<dbReference type="CDD" id="cd13537">
    <property type="entry name" value="PBP2_YvgL_like"/>
    <property type="match status" value="1"/>
</dbReference>
<dbReference type="NCBIfam" id="TIGR01256">
    <property type="entry name" value="modA"/>
    <property type="match status" value="1"/>
</dbReference>
<dbReference type="Proteomes" id="UP000214880">
    <property type="component" value="Unassembled WGS sequence"/>
</dbReference>
<dbReference type="PANTHER" id="PTHR30632:SF0">
    <property type="entry name" value="SULFATE-BINDING PROTEIN"/>
    <property type="match status" value="1"/>
</dbReference>
<dbReference type="InterPro" id="IPR041879">
    <property type="entry name" value="YvgL-like_PBP2"/>
</dbReference>
<protein>
    <submittedName>
        <fullName evidence="7">Molybdate transport system substrate-binding protein</fullName>
    </submittedName>
</protein>
<keyword evidence="4 6" id="KW-0732">Signal</keyword>
<sequence length="266" mass="28244">MKLSKLMLLFLVLAVSMALVAGCSGTKQPAPAAAQPVELNIAAAASLKDAMGEIQKLYTAKKPEVTLVYNFASSGALQKQIEQGAPADLFISAAAKQMDELEGKNLIKKETRNNLVENSLVIIVPKDSQLNLSKYEDLTQTAVKKVGIGETETVPAGQYAQEVLKKLALWDTIKAKAVMAKDVRTVLTYVETGNVDAGIVYGTDAAVSEKVKVVATAPAGSHQPIVYPVAVLTGAKQPQAADEFLAFLNGSEAKAVFEKYGFTVSK</sequence>
<evidence type="ECO:0000256" key="2">
    <source>
        <dbReference type="ARBA" id="ARBA00022505"/>
    </source>
</evidence>
<dbReference type="EMBL" id="FNHB01000003">
    <property type="protein sequence ID" value="SDM23716.1"/>
    <property type="molecule type" value="Genomic_DNA"/>
</dbReference>
<evidence type="ECO:0000256" key="5">
    <source>
        <dbReference type="PIRSR" id="PIRSR004846-1"/>
    </source>
</evidence>
<dbReference type="OrthoDB" id="9785015at2"/>